<keyword evidence="3" id="KW-1003">Cell membrane</keyword>
<evidence type="ECO:0000313" key="9">
    <source>
        <dbReference type="Proteomes" id="UP000244193"/>
    </source>
</evidence>
<feature type="transmembrane region" description="Helical" evidence="7">
    <location>
        <begin position="166"/>
        <end position="186"/>
    </location>
</feature>
<evidence type="ECO:0000256" key="1">
    <source>
        <dbReference type="ARBA" id="ARBA00004651"/>
    </source>
</evidence>
<dbReference type="InterPro" id="IPR032808">
    <property type="entry name" value="DoxX"/>
</dbReference>
<feature type="transmembrane region" description="Helical" evidence="7">
    <location>
        <begin position="122"/>
        <end position="146"/>
    </location>
</feature>
<dbReference type="PANTHER" id="PTHR33452">
    <property type="entry name" value="OXIDOREDUCTASE CATD-RELATED"/>
    <property type="match status" value="1"/>
</dbReference>
<feature type="transmembrane region" description="Helical" evidence="7">
    <location>
        <begin position="65"/>
        <end position="83"/>
    </location>
</feature>
<keyword evidence="9" id="KW-1185">Reference proteome</keyword>
<protein>
    <recommendedName>
        <fullName evidence="10">DoxX family protein</fullName>
    </recommendedName>
</protein>
<dbReference type="KEGG" id="fmg:HYN48_07715"/>
<comment type="subcellular location">
    <subcellularLocation>
        <location evidence="1">Cell membrane</location>
        <topology evidence="1">Multi-pass membrane protein</topology>
    </subcellularLocation>
</comment>
<keyword evidence="5 7" id="KW-1133">Transmembrane helix</keyword>
<organism evidence="8 9">
    <name type="scientific">Flavobacterium magnum</name>
    <dbReference type="NCBI Taxonomy" id="2162713"/>
    <lineage>
        <taxon>Bacteria</taxon>
        <taxon>Pseudomonadati</taxon>
        <taxon>Bacteroidota</taxon>
        <taxon>Flavobacteriia</taxon>
        <taxon>Flavobacteriales</taxon>
        <taxon>Flavobacteriaceae</taxon>
        <taxon>Flavobacterium</taxon>
    </lineage>
</organism>
<dbReference type="OrthoDB" id="280866at2"/>
<evidence type="ECO:0000256" key="6">
    <source>
        <dbReference type="ARBA" id="ARBA00023136"/>
    </source>
</evidence>
<accession>A0A2S0REB6</accession>
<reference evidence="8 9" key="1">
    <citation type="submission" date="2018-04" db="EMBL/GenBank/DDBJ databases">
        <title>Genome sequencing of Flavobacterium sp. HYN0048.</title>
        <authorList>
            <person name="Yi H."/>
            <person name="Baek C."/>
        </authorList>
    </citation>
    <scope>NUCLEOTIDE SEQUENCE [LARGE SCALE GENOMIC DNA]</scope>
    <source>
        <strain evidence="8 9">HYN0048</strain>
    </source>
</reference>
<proteinExistence type="inferred from homology"/>
<keyword evidence="4 7" id="KW-0812">Transmembrane</keyword>
<evidence type="ECO:0008006" key="10">
    <source>
        <dbReference type="Google" id="ProtNLM"/>
    </source>
</evidence>
<dbReference type="Proteomes" id="UP000244193">
    <property type="component" value="Chromosome"/>
</dbReference>
<evidence type="ECO:0000256" key="2">
    <source>
        <dbReference type="ARBA" id="ARBA00006679"/>
    </source>
</evidence>
<comment type="similarity">
    <text evidence="2">Belongs to the DoxX family.</text>
</comment>
<dbReference type="AlphaFoldDB" id="A0A2S0REB6"/>
<dbReference type="EMBL" id="CP028811">
    <property type="protein sequence ID" value="AWA29974.1"/>
    <property type="molecule type" value="Genomic_DNA"/>
</dbReference>
<dbReference type="PANTHER" id="PTHR33452:SF1">
    <property type="entry name" value="INNER MEMBRANE PROTEIN YPHA-RELATED"/>
    <property type="match status" value="1"/>
</dbReference>
<gene>
    <name evidence="8" type="ORF">HYN48_07715</name>
</gene>
<keyword evidence="6 7" id="KW-0472">Membrane</keyword>
<dbReference type="Pfam" id="PF07681">
    <property type="entry name" value="DoxX"/>
    <property type="match status" value="1"/>
</dbReference>
<sequence>MRTAVLSAQFTLITYSACFRIAGLQNINGFRKKKYFMENEYIWVQHFNHIPMKKLLSSLPINLDLGLLLIRLMIGILMACYGYQKLTHFDQTAEFFNEVNFLGMTGKVPLALTIFAEFFCSLLLLIGLLSRLSLIPLLICMGYIVVVMDKMEIYKAGDNGVEFGHAFVYFVIYLALFFTGPGKYSLDAAMLKK</sequence>
<evidence type="ECO:0000313" key="8">
    <source>
        <dbReference type="EMBL" id="AWA29974.1"/>
    </source>
</evidence>
<evidence type="ECO:0000256" key="5">
    <source>
        <dbReference type="ARBA" id="ARBA00022989"/>
    </source>
</evidence>
<dbReference type="InterPro" id="IPR051907">
    <property type="entry name" value="DoxX-like_oxidoreductase"/>
</dbReference>
<evidence type="ECO:0000256" key="7">
    <source>
        <dbReference type="SAM" id="Phobius"/>
    </source>
</evidence>
<name>A0A2S0REB6_9FLAO</name>
<evidence type="ECO:0000256" key="3">
    <source>
        <dbReference type="ARBA" id="ARBA00022475"/>
    </source>
</evidence>
<evidence type="ECO:0000256" key="4">
    <source>
        <dbReference type="ARBA" id="ARBA00022692"/>
    </source>
</evidence>
<dbReference type="GO" id="GO:0005886">
    <property type="term" value="C:plasma membrane"/>
    <property type="evidence" value="ECO:0007669"/>
    <property type="project" value="UniProtKB-SubCell"/>
</dbReference>